<dbReference type="Gene3D" id="3.90.1530.10">
    <property type="entry name" value="Conserved hypothetical protein from pyrococcus furiosus pfu- 392566-001, ParB domain"/>
    <property type="match status" value="1"/>
</dbReference>
<dbReference type="EC" id="2.1.1.-" evidence="4"/>
<evidence type="ECO:0000259" key="6">
    <source>
        <dbReference type="SMART" id="SM00470"/>
    </source>
</evidence>
<dbReference type="Pfam" id="PF01555">
    <property type="entry name" value="N6_N4_Mtase"/>
    <property type="match status" value="1"/>
</dbReference>
<dbReference type="InterPro" id="IPR002941">
    <property type="entry name" value="DNA_methylase_N4/N6"/>
</dbReference>
<gene>
    <name evidence="7" type="ORF">SAMN04488241_108144</name>
</gene>
<dbReference type="InterPro" id="IPR003115">
    <property type="entry name" value="ParB_N"/>
</dbReference>
<dbReference type="RefSeq" id="WP_177200180.1">
    <property type="nucleotide sequence ID" value="NZ_FOXP01000008.1"/>
</dbReference>
<feature type="region of interest" description="Disordered" evidence="5">
    <location>
        <begin position="448"/>
        <end position="479"/>
    </location>
</feature>
<dbReference type="Gene3D" id="3.40.50.150">
    <property type="entry name" value="Vaccinia Virus protein VP39"/>
    <property type="match status" value="1"/>
</dbReference>
<dbReference type="STRING" id="634430.SAMN04488241_108144"/>
<dbReference type="SUPFAM" id="SSF53335">
    <property type="entry name" value="S-adenosyl-L-methionine-dependent methyltransferases"/>
    <property type="match status" value="1"/>
</dbReference>
<evidence type="ECO:0000256" key="2">
    <source>
        <dbReference type="ARBA" id="ARBA00022679"/>
    </source>
</evidence>
<accession>A0A1I5TM67</accession>
<dbReference type="InterPro" id="IPR001091">
    <property type="entry name" value="RM_Methyltransferase"/>
</dbReference>
<dbReference type="SMART" id="SM00470">
    <property type="entry name" value="ParB"/>
    <property type="match status" value="1"/>
</dbReference>
<evidence type="ECO:0000256" key="4">
    <source>
        <dbReference type="RuleBase" id="RU362026"/>
    </source>
</evidence>
<comment type="similarity">
    <text evidence="4">Belongs to the N(4)/N(6)-methyltransferase family.</text>
</comment>
<keyword evidence="8" id="KW-1185">Reference proteome</keyword>
<dbReference type="AlphaFoldDB" id="A0A1I5TM67"/>
<dbReference type="InterPro" id="IPR036086">
    <property type="entry name" value="ParB/Sulfiredoxin_sf"/>
</dbReference>
<comment type="catalytic activity">
    <reaction evidence="3">
        <text>a 2'-deoxyadenosine in DNA + S-adenosyl-L-methionine = an N(6)-methyl-2'-deoxyadenosine in DNA + S-adenosyl-L-homocysteine + H(+)</text>
        <dbReference type="Rhea" id="RHEA:15197"/>
        <dbReference type="Rhea" id="RHEA-COMP:12418"/>
        <dbReference type="Rhea" id="RHEA-COMP:12419"/>
        <dbReference type="ChEBI" id="CHEBI:15378"/>
        <dbReference type="ChEBI" id="CHEBI:57856"/>
        <dbReference type="ChEBI" id="CHEBI:59789"/>
        <dbReference type="ChEBI" id="CHEBI:90615"/>
        <dbReference type="ChEBI" id="CHEBI:90616"/>
        <dbReference type="EC" id="2.1.1.72"/>
    </reaction>
</comment>
<feature type="domain" description="ParB-like N-terminal" evidence="6">
    <location>
        <begin position="18"/>
        <end position="104"/>
    </location>
</feature>
<dbReference type="InterPro" id="IPR015840">
    <property type="entry name" value="DNA_MeTrfase_ParB"/>
</dbReference>
<dbReference type="CDD" id="cd16403">
    <property type="entry name" value="ParB_N_like_MT"/>
    <property type="match status" value="1"/>
</dbReference>
<feature type="compositionally biased region" description="Low complexity" evidence="5">
    <location>
        <begin position="452"/>
        <end position="468"/>
    </location>
</feature>
<evidence type="ECO:0000313" key="7">
    <source>
        <dbReference type="EMBL" id="SFP84145.1"/>
    </source>
</evidence>
<dbReference type="PRINTS" id="PR00508">
    <property type="entry name" value="S21N4MTFRASE"/>
</dbReference>
<dbReference type="SUPFAM" id="SSF110849">
    <property type="entry name" value="ParB/Sulfiredoxin"/>
    <property type="match status" value="1"/>
</dbReference>
<dbReference type="Proteomes" id="UP000199586">
    <property type="component" value="Unassembled WGS sequence"/>
</dbReference>
<dbReference type="GO" id="GO:0003677">
    <property type="term" value="F:DNA binding"/>
    <property type="evidence" value="ECO:0007669"/>
    <property type="project" value="InterPro"/>
</dbReference>
<dbReference type="GO" id="GO:0032259">
    <property type="term" value="P:methylation"/>
    <property type="evidence" value="ECO:0007669"/>
    <property type="project" value="UniProtKB-KW"/>
</dbReference>
<dbReference type="EMBL" id="FOXP01000008">
    <property type="protein sequence ID" value="SFP84145.1"/>
    <property type="molecule type" value="Genomic_DNA"/>
</dbReference>
<evidence type="ECO:0000313" key="8">
    <source>
        <dbReference type="Proteomes" id="UP000199586"/>
    </source>
</evidence>
<organism evidence="7 8">
    <name type="scientific">Sphingomonas rubra</name>
    <dbReference type="NCBI Taxonomy" id="634430"/>
    <lineage>
        <taxon>Bacteria</taxon>
        <taxon>Pseudomonadati</taxon>
        <taxon>Pseudomonadota</taxon>
        <taxon>Alphaproteobacteria</taxon>
        <taxon>Sphingomonadales</taxon>
        <taxon>Sphingomonadaceae</taxon>
        <taxon>Sphingomonas</taxon>
    </lineage>
</organism>
<evidence type="ECO:0000256" key="1">
    <source>
        <dbReference type="ARBA" id="ARBA00022603"/>
    </source>
</evidence>
<name>A0A1I5TM67_9SPHN</name>
<evidence type="ECO:0000256" key="5">
    <source>
        <dbReference type="SAM" id="MobiDB-lite"/>
    </source>
</evidence>
<keyword evidence="2" id="KW-0808">Transferase</keyword>
<evidence type="ECO:0000256" key="3">
    <source>
        <dbReference type="ARBA" id="ARBA00047942"/>
    </source>
</evidence>
<proteinExistence type="inferred from homology"/>
<dbReference type="GO" id="GO:0008170">
    <property type="term" value="F:N-methyltransferase activity"/>
    <property type="evidence" value="ECO:0007669"/>
    <property type="project" value="InterPro"/>
</dbReference>
<dbReference type="PIRSF" id="PIRSF036758">
    <property type="entry name" value="Aden_M_ParB"/>
    <property type="match status" value="1"/>
</dbReference>
<protein>
    <recommendedName>
        <fullName evidence="4">Methyltransferase</fullName>
        <ecNumber evidence="4">2.1.1.-</ecNumber>
    </recommendedName>
</protein>
<dbReference type="InterPro" id="IPR029063">
    <property type="entry name" value="SAM-dependent_MTases_sf"/>
</dbReference>
<reference evidence="7 8" key="1">
    <citation type="submission" date="2016-10" db="EMBL/GenBank/DDBJ databases">
        <authorList>
            <person name="de Groot N.N."/>
        </authorList>
    </citation>
    <scope>NUCLEOTIDE SEQUENCE [LARGE SCALE GENOMIC DNA]</scope>
    <source>
        <strain evidence="7 8">CGMCC 1.9113</strain>
    </source>
</reference>
<dbReference type="GO" id="GO:0009007">
    <property type="term" value="F:site-specific DNA-methyltransferase (adenine-specific) activity"/>
    <property type="evidence" value="ECO:0007669"/>
    <property type="project" value="UniProtKB-EC"/>
</dbReference>
<sequence>MSPDIQQLRHNVRLDRIHYLPVGELVLHDRRLRKRSAAAKRALVASVQGFGIVLPILVDANTVVVAGEGILEAARSLGYIEVPTLRVEHLDDSEVRLLRIALNKLGEKAEWDQIELAAEFTDLLSLDIDLAYEVTGFETPEIDNLIQGAATADEKDPDDAPVEVGEPGSAVARVGDIWEAGAHRVLCGSSLEEENIALLMGEDRAAMVMTDHPFNVKIQNNVSGLGKNKHREFAQASGEMSEAEFVTFLSRSITALAAFCQDGALLYMYMDWRHVWEMMSGIRAASLQLFNIAVWVKASPAMGAFYRSQHELCFIAKKGHAPHRNNIQLGRFGRSRSNCWFYAGVNSFGPDRAEQLAMHPTCKNVAMVADAIQDASHRGEIVLDGFLGSGTTLIAAERTGRICRGVELDPLYVDTILHRWEQATGGKVVLQATGETLEQVSLRRAAERDAVADASAAAPPDASPARPDIVVRPRTRRAA</sequence>
<keyword evidence="1 7" id="KW-0489">Methyltransferase</keyword>